<keyword evidence="1" id="KW-0812">Transmembrane</keyword>
<reference evidence="2 3" key="1">
    <citation type="submission" date="2020-01" db="EMBL/GenBank/DDBJ databases">
        <title>Polyphasic characterisation and genomic insights into a novel alkali tolerant bacterium VR-M41.</title>
        <authorList>
            <person name="Vemuluri V.R."/>
        </authorList>
    </citation>
    <scope>NUCLEOTIDE SEQUENCE [LARGE SCALE GENOMIC DNA]</scope>
    <source>
        <strain evidence="2 3">VR-M41</strain>
    </source>
</reference>
<dbReference type="EMBL" id="JAAFGS010000004">
    <property type="protein sequence ID" value="NGZ76418.1"/>
    <property type="molecule type" value="Genomic_DNA"/>
</dbReference>
<feature type="transmembrane region" description="Helical" evidence="1">
    <location>
        <begin position="6"/>
        <end position="25"/>
    </location>
</feature>
<keyword evidence="1" id="KW-1133">Transmembrane helix</keyword>
<comment type="caution">
    <text evidence="2">The sequence shown here is derived from an EMBL/GenBank/DDBJ whole genome shotgun (WGS) entry which is preliminary data.</text>
</comment>
<dbReference type="Proteomes" id="UP000800303">
    <property type="component" value="Unassembled WGS sequence"/>
</dbReference>
<evidence type="ECO:0000313" key="3">
    <source>
        <dbReference type="Proteomes" id="UP000800303"/>
    </source>
</evidence>
<sequence>MDMPLGWLFLALPGIALILLGIMYVKKGLLPVPEPYKKHGGGAVADAAARQKTANFAAGVALLIAGAILILFFAAVLSMFPLF</sequence>
<name>A0ABX0F640_9BACL</name>
<accession>A0ABX0F640</accession>
<feature type="transmembrane region" description="Helical" evidence="1">
    <location>
        <begin position="56"/>
        <end position="80"/>
    </location>
</feature>
<dbReference type="RefSeq" id="WP_166275188.1">
    <property type="nucleotide sequence ID" value="NZ_JAAFGS010000004.1"/>
</dbReference>
<organism evidence="2 3">
    <name type="scientific">Saccharibacillus alkalitolerans</name>
    <dbReference type="NCBI Taxonomy" id="2705290"/>
    <lineage>
        <taxon>Bacteria</taxon>
        <taxon>Bacillati</taxon>
        <taxon>Bacillota</taxon>
        <taxon>Bacilli</taxon>
        <taxon>Bacillales</taxon>
        <taxon>Paenibacillaceae</taxon>
        <taxon>Saccharibacillus</taxon>
    </lineage>
</organism>
<keyword evidence="1" id="KW-0472">Membrane</keyword>
<gene>
    <name evidence="2" type="ORF">GYN08_13895</name>
</gene>
<keyword evidence="3" id="KW-1185">Reference proteome</keyword>
<evidence type="ECO:0000313" key="2">
    <source>
        <dbReference type="EMBL" id="NGZ76418.1"/>
    </source>
</evidence>
<protein>
    <submittedName>
        <fullName evidence="2">Uncharacterized protein</fullName>
    </submittedName>
</protein>
<evidence type="ECO:0000256" key="1">
    <source>
        <dbReference type="SAM" id="Phobius"/>
    </source>
</evidence>
<proteinExistence type="predicted"/>